<dbReference type="Proteomes" id="UP001253458">
    <property type="component" value="Unassembled WGS sequence"/>
</dbReference>
<gene>
    <name evidence="1" type="ORF">J2W88_000251</name>
    <name evidence="2" type="ORF">J2W93_000251</name>
</gene>
<keyword evidence="3" id="KW-1185">Reference proteome</keyword>
<name>A0AAJ2BQ21_ACIDE</name>
<comment type="caution">
    <text evidence="1">The sequence shown here is derived from an EMBL/GenBank/DDBJ whole genome shotgun (WGS) entry which is preliminary data.</text>
</comment>
<dbReference type="RefSeq" id="WP_209816773.1">
    <property type="nucleotide sequence ID" value="NZ_JAVDTL010000001.1"/>
</dbReference>
<proteinExistence type="predicted"/>
<protein>
    <submittedName>
        <fullName evidence="1">Uncharacterized protein</fullName>
    </submittedName>
</protein>
<sequence>MSTRKSDTKRKALATPPASVFDKAVTAAGLTAAPGKTAVDNRYRGQIDGKLANTRFTGSVDMDLAFKQVEARSNRWDFGLGVLPAGKKEFAVWVEPHSASSLGEVKTVLAKLDWLQAKLNQPAFVQLKALTDACREQGHQPFRWMATAHVGIRPGSREANMLAARGMSPPTARVVI</sequence>
<dbReference type="EMBL" id="JAVDTS010000001">
    <property type="protein sequence ID" value="MDR6835430.1"/>
    <property type="molecule type" value="Genomic_DNA"/>
</dbReference>
<dbReference type="EMBL" id="JAVDTL010000001">
    <property type="protein sequence ID" value="MDR6764993.1"/>
    <property type="molecule type" value="Genomic_DNA"/>
</dbReference>
<evidence type="ECO:0000313" key="4">
    <source>
        <dbReference type="Proteomes" id="UP001253458"/>
    </source>
</evidence>
<evidence type="ECO:0000313" key="3">
    <source>
        <dbReference type="Proteomes" id="UP001249076"/>
    </source>
</evidence>
<dbReference type="AlphaFoldDB" id="A0AAJ2BQ21"/>
<evidence type="ECO:0000313" key="1">
    <source>
        <dbReference type="EMBL" id="MDR6764993.1"/>
    </source>
</evidence>
<dbReference type="Proteomes" id="UP001249076">
    <property type="component" value="Unassembled WGS sequence"/>
</dbReference>
<organism evidence="1 4">
    <name type="scientific">Acidovorax delafieldii</name>
    <name type="common">Pseudomonas delafieldii</name>
    <dbReference type="NCBI Taxonomy" id="47920"/>
    <lineage>
        <taxon>Bacteria</taxon>
        <taxon>Pseudomonadati</taxon>
        <taxon>Pseudomonadota</taxon>
        <taxon>Betaproteobacteria</taxon>
        <taxon>Burkholderiales</taxon>
        <taxon>Comamonadaceae</taxon>
        <taxon>Acidovorax</taxon>
    </lineage>
</organism>
<reference evidence="1 3" key="1">
    <citation type="submission" date="2023-07" db="EMBL/GenBank/DDBJ databases">
        <title>Sorghum-associated microbial communities from plants grown in Nebraska, USA.</title>
        <authorList>
            <person name="Schachtman D."/>
        </authorList>
    </citation>
    <scope>NUCLEOTIDE SEQUENCE</scope>
    <source>
        <strain evidence="2 3">BE105</strain>
        <strain evidence="1">BE69</strain>
    </source>
</reference>
<accession>A0AAJ2BQ21</accession>
<evidence type="ECO:0000313" key="2">
    <source>
        <dbReference type="EMBL" id="MDR6835430.1"/>
    </source>
</evidence>